<proteinExistence type="predicted"/>
<dbReference type="KEGG" id="och:CES85_3507"/>
<feature type="domain" description="SnoaL-like" evidence="1">
    <location>
        <begin position="7"/>
        <end position="110"/>
    </location>
</feature>
<dbReference type="OrthoDB" id="7857582at2"/>
<dbReference type="AlphaFoldDB" id="A0A248UP71"/>
<gene>
    <name evidence="2" type="ORF">CES85_3507</name>
</gene>
<dbReference type="InterPro" id="IPR032710">
    <property type="entry name" value="NTF2-like_dom_sf"/>
</dbReference>
<organism evidence="2 3">
    <name type="scientific">Ochrobactrum quorumnocens</name>
    <dbReference type="NCBI Taxonomy" id="271865"/>
    <lineage>
        <taxon>Bacteria</taxon>
        <taxon>Pseudomonadati</taxon>
        <taxon>Pseudomonadota</taxon>
        <taxon>Alphaproteobacteria</taxon>
        <taxon>Hyphomicrobiales</taxon>
        <taxon>Brucellaceae</taxon>
        <taxon>Brucella/Ochrobactrum group</taxon>
        <taxon>Ochrobactrum</taxon>
    </lineage>
</organism>
<reference evidence="2 3" key="1">
    <citation type="submission" date="2017-07" db="EMBL/GenBank/DDBJ databases">
        <title>Phylogenetic study on the rhizospheric bacterium Ochrobactrum sp. A44.</title>
        <authorList>
            <person name="Krzyzanowska D.M."/>
            <person name="Ossowicki A."/>
            <person name="Rajewska M."/>
            <person name="Maciag T."/>
            <person name="Kaczynski Z."/>
            <person name="Czerwicka M."/>
            <person name="Jafra S."/>
        </authorList>
    </citation>
    <scope>NUCLEOTIDE SEQUENCE [LARGE SCALE GENOMIC DNA]</scope>
    <source>
        <strain evidence="2 3">A44</strain>
        <plasmid evidence="2 3">unnamed1</plasmid>
    </source>
</reference>
<dbReference type="EMBL" id="CP022605">
    <property type="protein sequence ID" value="ASV88099.1"/>
    <property type="molecule type" value="Genomic_DNA"/>
</dbReference>
<sequence length="129" mass="14515">MDHAALVDQFYNAYASRDADCAVSLYHADGWHEEVAMGTRREGHAALSEGLTGFWRMLPDVAWERLGYIRAGNQIAIPYHMTGTFRPRGEDTAPRKISLDGLHIFEVRGALLTGTKDMWDLDVFKAQMS</sequence>
<dbReference type="Proteomes" id="UP000215256">
    <property type="component" value="Plasmid unnamed1"/>
</dbReference>
<dbReference type="SUPFAM" id="SSF54427">
    <property type="entry name" value="NTF2-like"/>
    <property type="match status" value="1"/>
</dbReference>
<dbReference type="Gene3D" id="3.10.450.50">
    <property type="match status" value="1"/>
</dbReference>
<keyword evidence="2" id="KW-0614">Plasmid</keyword>
<evidence type="ECO:0000259" key="1">
    <source>
        <dbReference type="Pfam" id="PF12680"/>
    </source>
</evidence>
<evidence type="ECO:0000313" key="2">
    <source>
        <dbReference type="EMBL" id="ASV88099.1"/>
    </source>
</evidence>
<evidence type="ECO:0000313" key="3">
    <source>
        <dbReference type="Proteomes" id="UP000215256"/>
    </source>
</evidence>
<protein>
    <submittedName>
        <fullName evidence="2">SnoaL-like domain protein</fullName>
    </submittedName>
</protein>
<accession>A0A248UP71</accession>
<name>A0A248UP71_9HYPH</name>
<geneLocation type="plasmid" evidence="2 3">
    <name>unnamed1</name>
</geneLocation>
<dbReference type="InterPro" id="IPR037401">
    <property type="entry name" value="SnoaL-like"/>
</dbReference>
<dbReference type="Pfam" id="PF12680">
    <property type="entry name" value="SnoaL_2"/>
    <property type="match status" value="1"/>
</dbReference>
<dbReference type="RefSeq" id="WP_095448581.1">
    <property type="nucleotide sequence ID" value="NZ_CP022605.1"/>
</dbReference>